<evidence type="ECO:0008006" key="5">
    <source>
        <dbReference type="Google" id="ProtNLM"/>
    </source>
</evidence>
<feature type="region of interest" description="Disordered" evidence="1">
    <location>
        <begin position="125"/>
        <end position="150"/>
    </location>
</feature>
<dbReference type="Proteomes" id="UP000009134">
    <property type="component" value="Chromosome"/>
</dbReference>
<sequence length="191" mass="18868">MKKLICLAALSVLGAVSPAFAQATDTDSADVKVTGRVAPLCILGEPSTASVDLGQMAATSGSRIGRLAVIPAQEVTLPGSFCNFAGSALSISTTALVSESAGTPPAGFARAVNFTASGSGWANGGTSATSSALADGNNPSSQSTGATQPLPRLSDIQVQLSNFSVPSDALLLADNYNGLVTVTLGPAAIAE</sequence>
<feature type="compositionally biased region" description="Polar residues" evidence="1">
    <location>
        <begin position="125"/>
        <end position="147"/>
    </location>
</feature>
<accession>Q2GAA8</accession>
<evidence type="ECO:0000313" key="4">
    <source>
        <dbReference type="Proteomes" id="UP000009134"/>
    </source>
</evidence>
<feature type="chain" id="PRO_5004208152" description="Secreted protein" evidence="2">
    <location>
        <begin position="22"/>
        <end position="191"/>
    </location>
</feature>
<dbReference type="KEGG" id="nar:Saro_0769"/>
<dbReference type="eggNOG" id="ENOG5031AJP">
    <property type="taxonomic scope" value="Bacteria"/>
</dbReference>
<organism evidence="3 4">
    <name type="scientific">Novosphingobium aromaticivorans (strain ATCC 700278 / DSM 12444 / CCUG 56034 / CIP 105152 / NBRC 16084 / F199)</name>
    <dbReference type="NCBI Taxonomy" id="279238"/>
    <lineage>
        <taxon>Bacteria</taxon>
        <taxon>Pseudomonadati</taxon>
        <taxon>Pseudomonadota</taxon>
        <taxon>Alphaproteobacteria</taxon>
        <taxon>Sphingomonadales</taxon>
        <taxon>Sphingomonadaceae</taxon>
        <taxon>Novosphingobium</taxon>
    </lineage>
</organism>
<feature type="signal peptide" evidence="2">
    <location>
        <begin position="1"/>
        <end position="21"/>
    </location>
</feature>
<gene>
    <name evidence="3" type="ordered locus">Saro_0769</name>
</gene>
<reference evidence="4" key="1">
    <citation type="submission" date="2006-01" db="EMBL/GenBank/DDBJ databases">
        <title>Complete sequence of Novosphingobium aromaticivorans DSM 12444.</title>
        <authorList>
            <consortium name="US DOE Joint Genome Institute"/>
            <person name="Copeland A."/>
            <person name="Lucas S."/>
            <person name="Lapidus A."/>
            <person name="Barry K."/>
            <person name="Detter J.C."/>
            <person name="Glavina T."/>
            <person name="Hammon N."/>
            <person name="Israni S."/>
            <person name="Pitluck S."/>
            <person name="Chain P."/>
            <person name="Malfatti S."/>
            <person name="Shin M."/>
            <person name="Vergez L."/>
            <person name="Schmutz J."/>
            <person name="Larimer F."/>
            <person name="Land M."/>
            <person name="Kyrpides N."/>
            <person name="Ivanova N."/>
            <person name="Fredrickson J."/>
            <person name="Balkwill D."/>
            <person name="Romine M.F."/>
            <person name="Richardson P."/>
        </authorList>
    </citation>
    <scope>NUCLEOTIDE SEQUENCE [LARGE SCALE GENOMIC DNA]</scope>
    <source>
        <strain evidence="4">ATCC 700278 / DSM 12444 / CCUG 56034 / CIP 105152 / NBRC 16084 / F199</strain>
    </source>
</reference>
<protein>
    <recommendedName>
        <fullName evidence="5">Secreted protein</fullName>
    </recommendedName>
</protein>
<dbReference type="STRING" id="279238.Saro_0769"/>
<dbReference type="RefSeq" id="WP_011444429.1">
    <property type="nucleotide sequence ID" value="NC_007794.1"/>
</dbReference>
<dbReference type="EMBL" id="CP000248">
    <property type="protein sequence ID" value="ABD25215.1"/>
    <property type="molecule type" value="Genomic_DNA"/>
</dbReference>
<dbReference type="HOGENOM" id="CLU_1420173_0_0_5"/>
<evidence type="ECO:0000313" key="3">
    <source>
        <dbReference type="EMBL" id="ABD25215.1"/>
    </source>
</evidence>
<keyword evidence="4" id="KW-1185">Reference proteome</keyword>
<evidence type="ECO:0000256" key="1">
    <source>
        <dbReference type="SAM" id="MobiDB-lite"/>
    </source>
</evidence>
<keyword evidence="2" id="KW-0732">Signal</keyword>
<dbReference type="AlphaFoldDB" id="Q2GAA8"/>
<evidence type="ECO:0000256" key="2">
    <source>
        <dbReference type="SAM" id="SignalP"/>
    </source>
</evidence>
<name>Q2GAA8_NOVAD</name>
<proteinExistence type="predicted"/>